<evidence type="ECO:0000313" key="2">
    <source>
        <dbReference type="EMBL" id="RIB16771.1"/>
    </source>
</evidence>
<proteinExistence type="predicted"/>
<comment type="caution">
    <text evidence="2">The sequence shown here is derived from an EMBL/GenBank/DDBJ whole genome shotgun (WGS) entry which is preliminary data.</text>
</comment>
<protein>
    <recommendedName>
        <fullName evidence="1">P-type ATPase A domain-containing protein</fullName>
    </recommendedName>
</protein>
<feature type="domain" description="P-type ATPase A" evidence="1">
    <location>
        <begin position="4"/>
        <end position="60"/>
    </location>
</feature>
<dbReference type="PANTHER" id="PTHR42861">
    <property type="entry name" value="CALCIUM-TRANSPORTING ATPASE"/>
    <property type="match status" value="1"/>
</dbReference>
<evidence type="ECO:0000259" key="1">
    <source>
        <dbReference type="Pfam" id="PF00122"/>
    </source>
</evidence>
<dbReference type="InterPro" id="IPR059000">
    <property type="entry name" value="ATPase_P-type_domA"/>
</dbReference>
<dbReference type="OrthoDB" id="3352408at2759"/>
<evidence type="ECO:0000313" key="3">
    <source>
        <dbReference type="Proteomes" id="UP000266673"/>
    </source>
</evidence>
<dbReference type="Proteomes" id="UP000266673">
    <property type="component" value="Unassembled WGS sequence"/>
</dbReference>
<dbReference type="InterPro" id="IPR008250">
    <property type="entry name" value="ATPase_P-typ_transduc_dom_A_sf"/>
</dbReference>
<dbReference type="STRING" id="44941.A0A397V4B5"/>
<dbReference type="EMBL" id="QKWP01000651">
    <property type="protein sequence ID" value="RIB16771.1"/>
    <property type="molecule type" value="Genomic_DNA"/>
</dbReference>
<sequence length="76" mass="8224">MFHSDGHLSTVSATELVLGDLVGFGVGDGVPADVRLITVAVNLEIDETNLTDETKPRKKTIDVIPSETNYVELIQE</sequence>
<organism evidence="2 3">
    <name type="scientific">Gigaspora rosea</name>
    <dbReference type="NCBI Taxonomy" id="44941"/>
    <lineage>
        <taxon>Eukaryota</taxon>
        <taxon>Fungi</taxon>
        <taxon>Fungi incertae sedis</taxon>
        <taxon>Mucoromycota</taxon>
        <taxon>Glomeromycotina</taxon>
        <taxon>Glomeromycetes</taxon>
        <taxon>Diversisporales</taxon>
        <taxon>Gigasporaceae</taxon>
        <taxon>Gigaspora</taxon>
    </lineage>
</organism>
<dbReference type="Gene3D" id="2.70.150.10">
    <property type="entry name" value="Calcium-transporting ATPase, cytoplasmic transduction domain A"/>
    <property type="match status" value="1"/>
</dbReference>
<dbReference type="Pfam" id="PF00122">
    <property type="entry name" value="E1-E2_ATPase"/>
    <property type="match status" value="1"/>
</dbReference>
<gene>
    <name evidence="2" type="ORF">C2G38_2189006</name>
</gene>
<dbReference type="AlphaFoldDB" id="A0A397V4B5"/>
<keyword evidence="3" id="KW-1185">Reference proteome</keyword>
<reference evidence="2 3" key="1">
    <citation type="submission" date="2018-06" db="EMBL/GenBank/DDBJ databases">
        <title>Comparative genomics reveals the genomic features of Rhizophagus irregularis, R. cerebriforme, R. diaphanum and Gigaspora rosea, and their symbiotic lifestyle signature.</title>
        <authorList>
            <person name="Morin E."/>
            <person name="San Clemente H."/>
            <person name="Chen E.C.H."/>
            <person name="De La Providencia I."/>
            <person name="Hainaut M."/>
            <person name="Kuo A."/>
            <person name="Kohler A."/>
            <person name="Murat C."/>
            <person name="Tang N."/>
            <person name="Roy S."/>
            <person name="Loubradou J."/>
            <person name="Henrissat B."/>
            <person name="Grigoriev I.V."/>
            <person name="Corradi N."/>
            <person name="Roux C."/>
            <person name="Martin F.M."/>
        </authorList>
    </citation>
    <scope>NUCLEOTIDE SEQUENCE [LARGE SCALE GENOMIC DNA]</scope>
    <source>
        <strain evidence="2 3">DAOM 194757</strain>
    </source>
</reference>
<accession>A0A397V4B5</accession>
<dbReference type="SUPFAM" id="SSF81653">
    <property type="entry name" value="Calcium ATPase, transduction domain A"/>
    <property type="match status" value="1"/>
</dbReference>
<name>A0A397V4B5_9GLOM</name>